<evidence type="ECO:0000313" key="3">
    <source>
        <dbReference type="Proteomes" id="UP000887574"/>
    </source>
</evidence>
<feature type="compositionally biased region" description="Basic and acidic residues" evidence="1">
    <location>
        <begin position="166"/>
        <end position="175"/>
    </location>
</feature>
<dbReference type="AlphaFoldDB" id="A0A915ERL6"/>
<feature type="transmembrane region" description="Helical" evidence="2">
    <location>
        <begin position="422"/>
        <end position="444"/>
    </location>
</feature>
<feature type="region of interest" description="Disordered" evidence="1">
    <location>
        <begin position="281"/>
        <end position="314"/>
    </location>
</feature>
<feature type="compositionally biased region" description="Polar residues" evidence="1">
    <location>
        <begin position="98"/>
        <end position="118"/>
    </location>
</feature>
<proteinExistence type="predicted"/>
<evidence type="ECO:0000256" key="1">
    <source>
        <dbReference type="SAM" id="MobiDB-lite"/>
    </source>
</evidence>
<feature type="region of interest" description="Disordered" evidence="1">
    <location>
        <begin position="98"/>
        <end position="123"/>
    </location>
</feature>
<evidence type="ECO:0000256" key="2">
    <source>
        <dbReference type="SAM" id="Phobius"/>
    </source>
</evidence>
<dbReference type="Proteomes" id="UP000887574">
    <property type="component" value="Unplaced"/>
</dbReference>
<feature type="region of interest" description="Disordered" evidence="1">
    <location>
        <begin position="136"/>
        <end position="177"/>
    </location>
</feature>
<keyword evidence="3" id="KW-1185">Reference proteome</keyword>
<sequence>MENNYNQDQSHVQLTNPAQQLHFAEPTAEEIPNISYETSSSSNSAIPTADHSIRDSSSESDFERFGQEEIAESDSRRLSEFGTRLANEVLNQVVTGQHEPNASDLSTPNNEQEPQTEPSDYDELISFGDNEIHTAKEATPVKEEQEEEKETEHMEHEHYSPSSPTMDERDHETYTKRRPTITIQSLIKTLCLICRAKVFLTTPRTRKDFQSDQISQLASTSNSPKELSEPEEEKPSVVDLGPPPHPHHLTHRSSEKGLQSILKKTGPWIDFTHVDPKGRQCEGHAGSMSKTRGALQPFHSSQRQIEETSKRAPDSQNTDYFKYSIDLCVFFWVTVSLLELLSILLATLLDALFMTKKQCWRSSTGVTQNAVEALLRYFGGLYLFAKCSLLSLVAYASLTALAGTIGFRVFKLVEELVDSVKFGMLLYTLTYVGSWFWHFASLICKF</sequence>
<feature type="transmembrane region" description="Helical" evidence="2">
    <location>
        <begin position="374"/>
        <end position="402"/>
    </location>
</feature>
<feature type="region of interest" description="Disordered" evidence="1">
    <location>
        <begin position="1"/>
        <end position="77"/>
    </location>
</feature>
<feature type="compositionally biased region" description="Basic and acidic residues" evidence="1">
    <location>
        <begin position="150"/>
        <end position="159"/>
    </location>
</feature>
<name>A0A915ERL6_9BILA</name>
<protein>
    <submittedName>
        <fullName evidence="4">Uncharacterized protein</fullName>
    </submittedName>
</protein>
<feature type="compositionally biased region" description="Basic and acidic residues" evidence="1">
    <location>
        <begin position="51"/>
        <end position="77"/>
    </location>
</feature>
<feature type="compositionally biased region" description="Basic and acidic residues" evidence="1">
    <location>
        <begin position="304"/>
        <end position="313"/>
    </location>
</feature>
<dbReference type="WBParaSite" id="jg97.2">
    <property type="protein sequence ID" value="jg97.2"/>
    <property type="gene ID" value="jg97"/>
</dbReference>
<accession>A0A915ERL6</accession>
<organism evidence="3 4">
    <name type="scientific">Ditylenchus dipsaci</name>
    <dbReference type="NCBI Taxonomy" id="166011"/>
    <lineage>
        <taxon>Eukaryota</taxon>
        <taxon>Metazoa</taxon>
        <taxon>Ecdysozoa</taxon>
        <taxon>Nematoda</taxon>
        <taxon>Chromadorea</taxon>
        <taxon>Rhabditida</taxon>
        <taxon>Tylenchina</taxon>
        <taxon>Tylenchomorpha</taxon>
        <taxon>Sphaerularioidea</taxon>
        <taxon>Anguinidae</taxon>
        <taxon>Anguininae</taxon>
        <taxon>Ditylenchus</taxon>
    </lineage>
</organism>
<feature type="transmembrane region" description="Helical" evidence="2">
    <location>
        <begin position="329"/>
        <end position="353"/>
    </location>
</feature>
<reference evidence="4" key="1">
    <citation type="submission" date="2022-11" db="UniProtKB">
        <authorList>
            <consortium name="WormBaseParasite"/>
        </authorList>
    </citation>
    <scope>IDENTIFICATION</scope>
</reference>
<feature type="compositionally biased region" description="Polar residues" evidence="1">
    <location>
        <begin position="1"/>
        <end position="19"/>
    </location>
</feature>
<feature type="region of interest" description="Disordered" evidence="1">
    <location>
        <begin position="208"/>
        <end position="256"/>
    </location>
</feature>
<keyword evidence="2" id="KW-1133">Transmembrane helix</keyword>
<feature type="compositionally biased region" description="Polar residues" evidence="1">
    <location>
        <begin position="211"/>
        <end position="222"/>
    </location>
</feature>
<keyword evidence="2" id="KW-0812">Transmembrane</keyword>
<evidence type="ECO:0000313" key="4">
    <source>
        <dbReference type="WBParaSite" id="jg97.2"/>
    </source>
</evidence>
<keyword evidence="2" id="KW-0472">Membrane</keyword>